<reference evidence="1 2" key="1">
    <citation type="submission" date="2014-04" db="EMBL/GenBank/DDBJ databases">
        <authorList>
            <consortium name="DOE Joint Genome Institute"/>
            <person name="Kuo A."/>
            <person name="Kohler A."/>
            <person name="Costa M.D."/>
            <person name="Nagy L.G."/>
            <person name="Floudas D."/>
            <person name="Copeland A."/>
            <person name="Barry K.W."/>
            <person name="Cichocki N."/>
            <person name="Veneault-Fourrey C."/>
            <person name="LaButti K."/>
            <person name="Lindquist E.A."/>
            <person name="Lipzen A."/>
            <person name="Lundell T."/>
            <person name="Morin E."/>
            <person name="Murat C."/>
            <person name="Sun H."/>
            <person name="Tunlid A."/>
            <person name="Henrissat B."/>
            <person name="Grigoriev I.V."/>
            <person name="Hibbett D.S."/>
            <person name="Martin F."/>
            <person name="Nordberg H.P."/>
            <person name="Cantor M.N."/>
            <person name="Hua S.X."/>
        </authorList>
    </citation>
    <scope>NUCLEOTIDE SEQUENCE [LARGE SCALE GENOMIC DNA]</scope>
    <source>
        <strain evidence="1 2">441</strain>
    </source>
</reference>
<proteinExistence type="predicted"/>
<sequence length="187" mass="21209">MATLSLHKYSFLYVDDSFGFAPESSLQLYHPYSKSLPSLLVAILSLWDALGIPHEEKKQLFGPTLPVIGFEVDPNLMRVQMCHDSGVLLLEHLHSFALRGTHHSLCDFQHLAGYLNWALNIYPMLWPGLSALYAKTAGKMHQGVLLWVNQDIVHELLWFASHVESLQGVFFLSSESWNFWSCLSPPL</sequence>
<dbReference type="AlphaFoldDB" id="A0A0C9Z685"/>
<reference evidence="2" key="2">
    <citation type="submission" date="2015-01" db="EMBL/GenBank/DDBJ databases">
        <title>Evolutionary Origins and Diversification of the Mycorrhizal Mutualists.</title>
        <authorList>
            <consortium name="DOE Joint Genome Institute"/>
            <consortium name="Mycorrhizal Genomics Consortium"/>
            <person name="Kohler A."/>
            <person name="Kuo A."/>
            <person name="Nagy L.G."/>
            <person name="Floudas D."/>
            <person name="Copeland A."/>
            <person name="Barry K.W."/>
            <person name="Cichocki N."/>
            <person name="Veneault-Fourrey C."/>
            <person name="LaButti K."/>
            <person name="Lindquist E.A."/>
            <person name="Lipzen A."/>
            <person name="Lundell T."/>
            <person name="Morin E."/>
            <person name="Murat C."/>
            <person name="Riley R."/>
            <person name="Ohm R."/>
            <person name="Sun H."/>
            <person name="Tunlid A."/>
            <person name="Henrissat B."/>
            <person name="Grigoriev I.V."/>
            <person name="Hibbett D.S."/>
            <person name="Martin F."/>
        </authorList>
    </citation>
    <scope>NUCLEOTIDE SEQUENCE [LARGE SCALE GENOMIC DNA]</scope>
    <source>
        <strain evidence="2">441</strain>
    </source>
</reference>
<evidence type="ECO:0000313" key="1">
    <source>
        <dbReference type="EMBL" id="KIK24716.1"/>
    </source>
</evidence>
<dbReference type="EMBL" id="KN833714">
    <property type="protein sequence ID" value="KIK24716.1"/>
    <property type="molecule type" value="Genomic_DNA"/>
</dbReference>
<gene>
    <name evidence="1" type="ORF">PISMIDRAFT_29109</name>
</gene>
<organism evidence="1 2">
    <name type="scientific">Pisolithus microcarpus 441</name>
    <dbReference type="NCBI Taxonomy" id="765257"/>
    <lineage>
        <taxon>Eukaryota</taxon>
        <taxon>Fungi</taxon>
        <taxon>Dikarya</taxon>
        <taxon>Basidiomycota</taxon>
        <taxon>Agaricomycotina</taxon>
        <taxon>Agaricomycetes</taxon>
        <taxon>Agaricomycetidae</taxon>
        <taxon>Boletales</taxon>
        <taxon>Sclerodermatineae</taxon>
        <taxon>Pisolithaceae</taxon>
        <taxon>Pisolithus</taxon>
    </lineage>
</organism>
<dbReference type="HOGENOM" id="CLU_134793_0_0_1"/>
<accession>A0A0C9Z685</accession>
<name>A0A0C9Z685_9AGAM</name>
<dbReference type="STRING" id="765257.A0A0C9Z685"/>
<evidence type="ECO:0000313" key="2">
    <source>
        <dbReference type="Proteomes" id="UP000054018"/>
    </source>
</evidence>
<protein>
    <submittedName>
        <fullName evidence="1">Uncharacterized protein</fullName>
    </submittedName>
</protein>
<keyword evidence="2" id="KW-1185">Reference proteome</keyword>
<dbReference type="Proteomes" id="UP000054018">
    <property type="component" value="Unassembled WGS sequence"/>
</dbReference>
<dbReference type="OrthoDB" id="198652at2759"/>